<comment type="subcellular location">
    <subcellularLocation>
        <location evidence="1">Host cell</location>
    </subcellularLocation>
    <subcellularLocation>
        <location evidence="2">Secreted</location>
    </subcellularLocation>
</comment>
<reference evidence="5" key="1">
    <citation type="submission" date="2021-11" db="EMBL/GenBank/DDBJ databases">
        <authorList>
            <person name="Islam A."/>
            <person name="Islam S."/>
            <person name="Flora M.S."/>
            <person name="Rahman M."/>
            <person name="Ziaur R.M."/>
            <person name="Epstein J.H."/>
            <person name="Hassan M."/>
            <person name="Klassen M."/>
            <person name="Woodard K."/>
            <person name="Webb A."/>
            <person name="Webby R.J."/>
            <person name="El Zowalaty M.E."/>
        </authorList>
    </citation>
    <scope>NUCLEOTIDE SEQUENCE</scope>
    <source>
        <strain evidence="5">Pbs3</strain>
    </source>
</reference>
<dbReference type="AlphaFoldDB" id="A0AAU9LFK4"/>
<sequence length="176" mass="20107">MAKSAFLVRVYEANTVYDSKVAIEAEKPDELKDVDAFKLQLFLAKKDASVWLSSRSEGATRPAMQIPKMTEVVVPEKYAEECRLLDEWDINAGVVVGSPGIGKSTMLCIMAFYLVFRHNKNVLVYRRMVQLREEYYLIYLGHENKKVVQYTVARCTTPNATDIYEELIRQKGVSNV</sequence>
<dbReference type="Pfam" id="PF20147">
    <property type="entry name" value="Crinkler"/>
    <property type="match status" value="1"/>
</dbReference>
<gene>
    <name evidence="5" type="ORF">PBS003_LOCUS9559</name>
</gene>
<dbReference type="Proteomes" id="UP001160483">
    <property type="component" value="Unassembled WGS sequence"/>
</dbReference>
<dbReference type="GO" id="GO:0043657">
    <property type="term" value="C:host cell"/>
    <property type="evidence" value="ECO:0007669"/>
    <property type="project" value="UniProtKB-SubCell"/>
</dbReference>
<accession>A0AAU9LFK4</accession>
<evidence type="ECO:0000313" key="6">
    <source>
        <dbReference type="Proteomes" id="UP001160483"/>
    </source>
</evidence>
<comment type="caution">
    <text evidence="5">The sequence shown here is derived from an EMBL/GenBank/DDBJ whole genome shotgun (WGS) entry which is preliminary data.</text>
</comment>
<evidence type="ECO:0000313" key="5">
    <source>
        <dbReference type="EMBL" id="CAH0482982.1"/>
    </source>
</evidence>
<name>A0AAU9LFK4_9STRA</name>
<keyword evidence="3" id="KW-0964">Secreted</keyword>
<feature type="domain" description="Crinkler effector protein N-terminal" evidence="4">
    <location>
        <begin position="4"/>
        <end position="57"/>
    </location>
</feature>
<proteinExistence type="predicted"/>
<dbReference type="InterPro" id="IPR045379">
    <property type="entry name" value="Crinkler_N"/>
</dbReference>
<evidence type="ECO:0000256" key="2">
    <source>
        <dbReference type="ARBA" id="ARBA00004613"/>
    </source>
</evidence>
<organism evidence="5 6">
    <name type="scientific">Peronospora belbahrii</name>
    <dbReference type="NCBI Taxonomy" id="622444"/>
    <lineage>
        <taxon>Eukaryota</taxon>
        <taxon>Sar</taxon>
        <taxon>Stramenopiles</taxon>
        <taxon>Oomycota</taxon>
        <taxon>Peronosporomycetes</taxon>
        <taxon>Peronosporales</taxon>
        <taxon>Peronosporaceae</taxon>
        <taxon>Peronospora</taxon>
    </lineage>
</organism>
<dbReference type="EMBL" id="CAKKTJ010000336">
    <property type="protein sequence ID" value="CAH0482982.1"/>
    <property type="molecule type" value="Genomic_DNA"/>
</dbReference>
<dbReference type="GO" id="GO:0005576">
    <property type="term" value="C:extracellular region"/>
    <property type="evidence" value="ECO:0007669"/>
    <property type="project" value="UniProtKB-SubCell"/>
</dbReference>
<protein>
    <recommendedName>
        <fullName evidence="4">Crinkler effector protein N-terminal domain-containing protein</fullName>
    </recommendedName>
</protein>
<evidence type="ECO:0000259" key="4">
    <source>
        <dbReference type="Pfam" id="PF20147"/>
    </source>
</evidence>
<evidence type="ECO:0000256" key="1">
    <source>
        <dbReference type="ARBA" id="ARBA00004340"/>
    </source>
</evidence>
<evidence type="ECO:0000256" key="3">
    <source>
        <dbReference type="ARBA" id="ARBA00022525"/>
    </source>
</evidence>